<dbReference type="AlphaFoldDB" id="A0AAU8MXF2"/>
<organism evidence="7">
    <name type="scientific">Lysobacter firmicutimachus</name>
    <dbReference type="NCBI Taxonomy" id="1792846"/>
    <lineage>
        <taxon>Bacteria</taxon>
        <taxon>Pseudomonadati</taxon>
        <taxon>Pseudomonadota</taxon>
        <taxon>Gammaproteobacteria</taxon>
        <taxon>Lysobacterales</taxon>
        <taxon>Lysobacteraceae</taxon>
        <taxon>Lysobacter</taxon>
    </lineage>
</organism>
<evidence type="ECO:0000256" key="4">
    <source>
        <dbReference type="ARBA" id="ARBA00023136"/>
    </source>
</evidence>
<feature type="transmembrane region" description="Helical" evidence="6">
    <location>
        <begin position="52"/>
        <end position="73"/>
    </location>
</feature>
<feature type="transmembrane region" description="Helical" evidence="6">
    <location>
        <begin position="280"/>
        <end position="300"/>
    </location>
</feature>
<evidence type="ECO:0000256" key="2">
    <source>
        <dbReference type="ARBA" id="ARBA00022692"/>
    </source>
</evidence>
<name>A0AAU8MXF2_9GAMM</name>
<evidence type="ECO:0000256" key="5">
    <source>
        <dbReference type="SAM" id="MobiDB-lite"/>
    </source>
</evidence>
<dbReference type="GO" id="GO:0016020">
    <property type="term" value="C:membrane"/>
    <property type="evidence" value="ECO:0007669"/>
    <property type="project" value="UniProtKB-SubCell"/>
</dbReference>
<accession>A0AAU8MXF2</accession>
<dbReference type="RefSeq" id="WP_363800253.1">
    <property type="nucleotide sequence ID" value="NZ_CP159925.1"/>
</dbReference>
<keyword evidence="3 6" id="KW-1133">Transmembrane helix</keyword>
<comment type="subcellular location">
    <subcellularLocation>
        <location evidence="1">Membrane</location>
        <topology evidence="1">Multi-pass membrane protein</topology>
    </subcellularLocation>
</comment>
<dbReference type="InterPro" id="IPR007688">
    <property type="entry name" value="Conjugal_tfr_TrbL/VirB6"/>
</dbReference>
<feature type="transmembrane region" description="Helical" evidence="6">
    <location>
        <begin position="194"/>
        <end position="212"/>
    </location>
</feature>
<evidence type="ECO:0000256" key="1">
    <source>
        <dbReference type="ARBA" id="ARBA00004141"/>
    </source>
</evidence>
<evidence type="ECO:0000256" key="3">
    <source>
        <dbReference type="ARBA" id="ARBA00022989"/>
    </source>
</evidence>
<dbReference type="EMBL" id="CP159925">
    <property type="protein sequence ID" value="XCO76958.1"/>
    <property type="molecule type" value="Genomic_DNA"/>
</dbReference>
<gene>
    <name evidence="7" type="ORF">ABU614_09285</name>
</gene>
<feature type="transmembrane region" description="Helical" evidence="6">
    <location>
        <begin position="170"/>
        <end position="188"/>
    </location>
</feature>
<evidence type="ECO:0000256" key="6">
    <source>
        <dbReference type="SAM" id="Phobius"/>
    </source>
</evidence>
<reference evidence="7" key="1">
    <citation type="submission" date="2024-06" db="EMBL/GenBank/DDBJ databases">
        <authorList>
            <person name="Li S."/>
        </authorList>
    </citation>
    <scope>NUCLEOTIDE SEQUENCE</scope>
    <source>
        <strain evidence="7">SR10</strain>
    </source>
</reference>
<feature type="region of interest" description="Disordered" evidence="5">
    <location>
        <begin position="324"/>
        <end position="365"/>
    </location>
</feature>
<feature type="transmembrane region" description="Helical" evidence="6">
    <location>
        <begin position="85"/>
        <end position="105"/>
    </location>
</feature>
<dbReference type="Pfam" id="PF04610">
    <property type="entry name" value="TrbL"/>
    <property type="match status" value="1"/>
</dbReference>
<feature type="transmembrane region" description="Helical" evidence="6">
    <location>
        <begin position="224"/>
        <end position="247"/>
    </location>
</feature>
<protein>
    <submittedName>
        <fullName evidence="7">Type IV secretion system protein</fullName>
    </submittedName>
</protein>
<feature type="compositionally biased region" description="Low complexity" evidence="5">
    <location>
        <begin position="324"/>
        <end position="338"/>
    </location>
</feature>
<evidence type="ECO:0000313" key="7">
    <source>
        <dbReference type="EMBL" id="XCO76958.1"/>
    </source>
</evidence>
<sequence>MDGMQWDAAARAADAWAATAGIGDFVFFRLIDEYFRGEIDRFGLQLMARAMAWASAIALSLVTLWILIAGYRIVTGRSRDSMPALVADLARIAVIVAVATGMSLAGTRLHEFFTHDLDREIHELFTGIEGRTAAQSIDENLAYAQVALDAIDAVQVVEGEQALREEKARALLFAGFGAAGPAMTAAAMLLLYKFGIAVFIGLGPLFVLCLIFDQTRELFRRWLLYGVGTLFSMATLSVVTAMCTKLLSKIAVAFWASKLAAGLPGLDAEGMSTLALQQGGIGLILTIFIVVAPPVSALFFNGTLGQFQAHSAFAGNAAAAARGGAAPVPALPPSASASEQPIAAPAWTPPRVATQPAPRAGGPTP</sequence>
<proteinExistence type="predicted"/>
<keyword evidence="4 6" id="KW-0472">Membrane</keyword>
<keyword evidence="2 6" id="KW-0812">Transmembrane</keyword>
<feature type="transmembrane region" description="Helical" evidence="6">
    <location>
        <begin position="12"/>
        <end position="31"/>
    </location>
</feature>
<dbReference type="GO" id="GO:0030255">
    <property type="term" value="P:protein secretion by the type IV secretion system"/>
    <property type="evidence" value="ECO:0007669"/>
    <property type="project" value="InterPro"/>
</dbReference>